<evidence type="ECO:0000256" key="1">
    <source>
        <dbReference type="SAM" id="MobiDB-lite"/>
    </source>
</evidence>
<dbReference type="EMBL" id="BQNB010010045">
    <property type="protein sequence ID" value="GJS71956.1"/>
    <property type="molecule type" value="Genomic_DNA"/>
</dbReference>
<proteinExistence type="predicted"/>
<organism evidence="2 3">
    <name type="scientific">Tanacetum coccineum</name>
    <dbReference type="NCBI Taxonomy" id="301880"/>
    <lineage>
        <taxon>Eukaryota</taxon>
        <taxon>Viridiplantae</taxon>
        <taxon>Streptophyta</taxon>
        <taxon>Embryophyta</taxon>
        <taxon>Tracheophyta</taxon>
        <taxon>Spermatophyta</taxon>
        <taxon>Magnoliopsida</taxon>
        <taxon>eudicotyledons</taxon>
        <taxon>Gunneridae</taxon>
        <taxon>Pentapetalae</taxon>
        <taxon>asterids</taxon>
        <taxon>campanulids</taxon>
        <taxon>Asterales</taxon>
        <taxon>Asteraceae</taxon>
        <taxon>Asteroideae</taxon>
        <taxon>Anthemideae</taxon>
        <taxon>Anthemidinae</taxon>
        <taxon>Tanacetum</taxon>
    </lineage>
</organism>
<protein>
    <recommendedName>
        <fullName evidence="4">Reverse transcriptase domain-containing protein</fullName>
    </recommendedName>
</protein>
<evidence type="ECO:0000313" key="2">
    <source>
        <dbReference type="EMBL" id="GJS71956.1"/>
    </source>
</evidence>
<feature type="region of interest" description="Disordered" evidence="1">
    <location>
        <begin position="242"/>
        <end position="268"/>
    </location>
</feature>
<reference evidence="2" key="2">
    <citation type="submission" date="2022-01" db="EMBL/GenBank/DDBJ databases">
        <authorList>
            <person name="Yamashiro T."/>
            <person name="Shiraishi A."/>
            <person name="Satake H."/>
            <person name="Nakayama K."/>
        </authorList>
    </citation>
    <scope>NUCLEOTIDE SEQUENCE</scope>
</reference>
<gene>
    <name evidence="2" type="ORF">Tco_0704797</name>
</gene>
<sequence length="389" mass="44001">MADHLRPMEELLRIPIVGIKNVIVVLAVLADEFELKTELLDFVSNNPFFGFDNEDPHSHIRRFYQITRTLRLNQVPDDVVKLCQSDQDSLNTVAGGNLMTRNTQDALTIIENKAKYHFASMRETYDQNQEAAVQLMQNQMGQMADFQERPLGELPSNIRTKPLAELKEQEPKTTTEVAEIASSKSTSLVPPPETSPFGNPTPSDSFKEENFHALENPMGRADHFVYRIDIVDSFCDKFPIENNSLSGNPTPSDSVVESPSPSPIPYEDSDSLVEETDILLSYFDVLSDSHHEEFADELAHIISPSEYDRFYFDLEIVPGEFTRVLKENIFDLLTKGLKINELNNSPLLLYDCDSSLSKEFFEIDLLVSFPLGNEDIVFDPGIIIKGVQF</sequence>
<feature type="compositionally biased region" description="Polar residues" evidence="1">
    <location>
        <begin position="174"/>
        <end position="188"/>
    </location>
</feature>
<evidence type="ECO:0008006" key="4">
    <source>
        <dbReference type="Google" id="ProtNLM"/>
    </source>
</evidence>
<feature type="region of interest" description="Disordered" evidence="1">
    <location>
        <begin position="167"/>
        <end position="202"/>
    </location>
</feature>
<reference evidence="2" key="1">
    <citation type="journal article" date="2022" name="Int. J. Mol. Sci.">
        <title>Draft Genome of Tanacetum Coccineum: Genomic Comparison of Closely Related Tanacetum-Family Plants.</title>
        <authorList>
            <person name="Yamashiro T."/>
            <person name="Shiraishi A."/>
            <person name="Nakayama K."/>
            <person name="Satake H."/>
        </authorList>
    </citation>
    <scope>NUCLEOTIDE SEQUENCE</scope>
</reference>
<feature type="compositionally biased region" description="Low complexity" evidence="1">
    <location>
        <begin position="249"/>
        <end position="259"/>
    </location>
</feature>
<accession>A0ABQ4Y464</accession>
<name>A0ABQ4Y464_9ASTR</name>
<dbReference type="Proteomes" id="UP001151760">
    <property type="component" value="Unassembled WGS sequence"/>
</dbReference>
<keyword evidence="3" id="KW-1185">Reference proteome</keyword>
<evidence type="ECO:0000313" key="3">
    <source>
        <dbReference type="Proteomes" id="UP001151760"/>
    </source>
</evidence>
<comment type="caution">
    <text evidence="2">The sequence shown here is derived from an EMBL/GenBank/DDBJ whole genome shotgun (WGS) entry which is preliminary data.</text>
</comment>